<keyword evidence="3" id="KW-1185">Reference proteome</keyword>
<keyword evidence="1" id="KW-0175">Coiled coil</keyword>
<evidence type="ECO:0000313" key="2">
    <source>
        <dbReference type="EMBL" id="PKU41296.1"/>
    </source>
</evidence>
<sequence length="247" mass="27375">MKQRFVPKRAVPDLNSALGAVLDPGVDTLGTSERDISVSPELQEELTRALPVLQPEGFCQQGPCHRPGGMSYMPSGMLVEDEVVHVPISPVVRVDLLSPLAVAEPANSRLKQTEKEYGQKLAKSSQIIAELKTTVSSLAEENSRQQQRLQEVVQKFEDKKQQLITDNDRAIKDEVESYRHQVRAAERKLQRRELEAQEQKENGKVTALTYGQLLCLGQATCKHLHQVLAVANDASANQGTEIFKAVT</sequence>
<organism evidence="2 3">
    <name type="scientific">Limosa lapponica baueri</name>
    <dbReference type="NCBI Taxonomy" id="1758121"/>
    <lineage>
        <taxon>Eukaryota</taxon>
        <taxon>Metazoa</taxon>
        <taxon>Chordata</taxon>
        <taxon>Craniata</taxon>
        <taxon>Vertebrata</taxon>
        <taxon>Euteleostomi</taxon>
        <taxon>Archelosauria</taxon>
        <taxon>Archosauria</taxon>
        <taxon>Dinosauria</taxon>
        <taxon>Saurischia</taxon>
        <taxon>Theropoda</taxon>
        <taxon>Coelurosauria</taxon>
        <taxon>Aves</taxon>
        <taxon>Neognathae</taxon>
        <taxon>Neoaves</taxon>
        <taxon>Charadriiformes</taxon>
        <taxon>Scolopacidae</taxon>
        <taxon>Limosa</taxon>
    </lineage>
</organism>
<dbReference type="PANTHER" id="PTHR18871:SF2">
    <property type="entry name" value="CENTROSOMAL PROTEIN OF 112 KDA"/>
    <property type="match status" value="1"/>
</dbReference>
<protein>
    <submittedName>
        <fullName evidence="2">Uncharacterized protein</fullName>
    </submittedName>
</protein>
<evidence type="ECO:0000313" key="3">
    <source>
        <dbReference type="Proteomes" id="UP000233556"/>
    </source>
</evidence>
<dbReference type="EMBL" id="KZ506139">
    <property type="protein sequence ID" value="PKU41296.1"/>
    <property type="molecule type" value="Genomic_DNA"/>
</dbReference>
<evidence type="ECO:0000256" key="1">
    <source>
        <dbReference type="SAM" id="Coils"/>
    </source>
</evidence>
<feature type="coiled-coil region" evidence="1">
    <location>
        <begin position="128"/>
        <end position="202"/>
    </location>
</feature>
<reference evidence="3" key="2">
    <citation type="submission" date="2017-12" db="EMBL/GenBank/DDBJ databases">
        <title>Genome sequence of the Bar-tailed Godwit (Limosa lapponica baueri).</title>
        <authorList>
            <person name="Lima N.C.B."/>
            <person name="Parody-Merino A.M."/>
            <person name="Battley P.F."/>
            <person name="Fidler A.E."/>
            <person name="Prosdocimi F."/>
        </authorList>
    </citation>
    <scope>NUCLEOTIDE SEQUENCE [LARGE SCALE GENOMIC DNA]</scope>
</reference>
<gene>
    <name evidence="2" type="ORF">llap_8407</name>
</gene>
<dbReference type="AlphaFoldDB" id="A0A2I0U5F4"/>
<reference evidence="3" key="1">
    <citation type="submission" date="2017-11" db="EMBL/GenBank/DDBJ databases">
        <authorList>
            <person name="Lima N.C."/>
            <person name="Parody-Merino A.M."/>
            <person name="Battley P.F."/>
            <person name="Fidler A.E."/>
            <person name="Prosdocimi F."/>
        </authorList>
    </citation>
    <scope>NUCLEOTIDE SEQUENCE [LARGE SCALE GENOMIC DNA]</scope>
</reference>
<accession>A0A2I0U5F4</accession>
<proteinExistence type="predicted"/>
<dbReference type="Proteomes" id="UP000233556">
    <property type="component" value="Unassembled WGS sequence"/>
</dbReference>
<name>A0A2I0U5F4_LIMLA</name>
<dbReference type="PANTHER" id="PTHR18871">
    <property type="entry name" value="CENTROSOMAL PROTEIN OF 112 KDA"/>
    <property type="match status" value="1"/>
</dbReference>
<dbReference type="OrthoDB" id="78101at2759"/>
<dbReference type="InterPro" id="IPR055310">
    <property type="entry name" value="CEP112"/>
</dbReference>